<evidence type="ECO:0000313" key="2">
    <source>
        <dbReference type="EMBL" id="POH64403.1"/>
    </source>
</evidence>
<reference evidence="2 3" key="1">
    <citation type="submission" date="2018-01" db="EMBL/GenBank/DDBJ databases">
        <title>Cryobacterium sp. nov., from glaciers in China.</title>
        <authorList>
            <person name="Liu Q."/>
            <person name="Xin Y.-H."/>
        </authorList>
    </citation>
    <scope>NUCLEOTIDE SEQUENCE [LARGE SCALE GENOMIC DNA]</scope>
    <source>
        <strain evidence="2 3">TMN-42</strain>
    </source>
</reference>
<dbReference type="EMBL" id="PPXD01000020">
    <property type="protein sequence ID" value="POH64403.1"/>
    <property type="molecule type" value="Genomic_DNA"/>
</dbReference>
<accession>A0A2S3ZDG5</accession>
<dbReference type="AlphaFoldDB" id="A0A2S3ZDG5"/>
<proteinExistence type="predicted"/>
<comment type="caution">
    <text evidence="2">The sequence shown here is derived from an EMBL/GenBank/DDBJ whole genome shotgun (WGS) entry which is preliminary data.</text>
</comment>
<feature type="domain" description="DUF4935" evidence="1">
    <location>
        <begin position="3"/>
        <end position="161"/>
    </location>
</feature>
<organism evidence="2 3">
    <name type="scientific">Cryobacterium zongtaii</name>
    <dbReference type="NCBI Taxonomy" id="1259217"/>
    <lineage>
        <taxon>Bacteria</taxon>
        <taxon>Bacillati</taxon>
        <taxon>Actinomycetota</taxon>
        <taxon>Actinomycetes</taxon>
        <taxon>Micrococcales</taxon>
        <taxon>Microbacteriaceae</taxon>
        <taxon>Cryobacterium</taxon>
    </lineage>
</organism>
<protein>
    <recommendedName>
        <fullName evidence="1">DUF4935 domain-containing protein</fullName>
    </recommendedName>
</protein>
<sequence>MLVVVDANIIMKDAILRDRKWEVAKDAIDANRLRLILPEIARLEAIGGYRRDHEEKIRQVKSLIRKSTNRAKDAAVALLQVYVDEIDAYESILDARLAEIGFETPEPPDNTHLELTERAVNRQPPFDKDGGGYRDTLLWLTALEQLAEPPFDNLTLVSDDGIFTKGIRDLTEELSRETGAKLTVVRSLASIEFPGEYESGDFDLYSFDIDDLDFVNLIEHRLLGKEISRWSPPGPDHAEVQLVGRVDLLTETVDVKKRYGSDVYEVSIDAIADIDALVLVINDGYGDEVDVSQMSARWNLHVRWRGETESENGRTKLVDEGMVEVLGLEERRKSVR</sequence>
<keyword evidence="3" id="KW-1185">Reference proteome</keyword>
<dbReference type="Proteomes" id="UP000237340">
    <property type="component" value="Unassembled WGS sequence"/>
</dbReference>
<dbReference type="InterPro" id="IPR032557">
    <property type="entry name" value="DUF4935"/>
</dbReference>
<gene>
    <name evidence="2" type="ORF">C3B61_13225</name>
</gene>
<dbReference type="RefSeq" id="WP_103461116.1">
    <property type="nucleotide sequence ID" value="NZ_PPXD01000020.1"/>
</dbReference>
<name>A0A2S3ZDG5_9MICO</name>
<evidence type="ECO:0000313" key="3">
    <source>
        <dbReference type="Proteomes" id="UP000237340"/>
    </source>
</evidence>
<evidence type="ECO:0000259" key="1">
    <source>
        <dbReference type="Pfam" id="PF16289"/>
    </source>
</evidence>
<dbReference type="Pfam" id="PF16289">
    <property type="entry name" value="PIN_12"/>
    <property type="match status" value="1"/>
</dbReference>